<evidence type="ECO:0000313" key="4">
    <source>
        <dbReference type="EMBL" id="AQQ14018.1"/>
    </source>
</evidence>
<reference evidence="4 5" key="1">
    <citation type="submission" date="2016-12" db="EMBL/GenBank/DDBJ databases">
        <authorList>
            <person name="Song W.-J."/>
            <person name="Kurnit D.M."/>
        </authorList>
    </citation>
    <scope>NUCLEOTIDE SEQUENCE [LARGE SCALE GENOMIC DNA]</scope>
    <source>
        <strain evidence="4 5">DSM 30827</strain>
    </source>
</reference>
<evidence type="ECO:0000256" key="1">
    <source>
        <dbReference type="SAM" id="MobiDB-lite"/>
    </source>
</evidence>
<feature type="chain" id="PRO_5039652804" evidence="3">
    <location>
        <begin position="31"/>
        <end position="154"/>
    </location>
</feature>
<feature type="compositionally biased region" description="Basic and acidic residues" evidence="1">
    <location>
        <begin position="60"/>
        <end position="69"/>
    </location>
</feature>
<proteinExistence type="predicted"/>
<name>A0A1Q2HT52_9CORY</name>
<dbReference type="Proteomes" id="UP000217209">
    <property type="component" value="Chromosome"/>
</dbReference>
<accession>A0A1Q2HT52</accession>
<keyword evidence="2" id="KW-1133">Transmembrane helix</keyword>
<evidence type="ECO:0000313" key="5">
    <source>
        <dbReference type="Proteomes" id="UP000217209"/>
    </source>
</evidence>
<dbReference type="RefSeq" id="WP_157731211.1">
    <property type="nucleotide sequence ID" value="NZ_CP019688.1"/>
</dbReference>
<keyword evidence="3" id="KW-0732">Signal</keyword>
<dbReference type="EMBL" id="CP019688">
    <property type="protein sequence ID" value="AQQ14018.1"/>
    <property type="molecule type" value="Genomic_DNA"/>
</dbReference>
<protein>
    <submittedName>
        <fullName evidence="4">Uncharacterized protein</fullName>
    </submittedName>
</protein>
<keyword evidence="2" id="KW-0812">Transmembrane</keyword>
<feature type="transmembrane region" description="Helical" evidence="2">
    <location>
        <begin position="85"/>
        <end position="109"/>
    </location>
</feature>
<feature type="region of interest" description="Disordered" evidence="1">
    <location>
        <begin position="55"/>
        <end position="75"/>
    </location>
</feature>
<dbReference type="KEGG" id="cgv:CGLAU_00050"/>
<evidence type="ECO:0000256" key="2">
    <source>
        <dbReference type="SAM" id="Phobius"/>
    </source>
</evidence>
<sequence precursor="true">MKRSLTPAARMKTAAAATAVTAALATGAVAAVAAVTVAPAASAQTAALELSSALSSTRGSSERDYRLDPDNPGVDVPKQTPLGSAYTGIAPISLAIALAAAAAALQVIVDATPPLRQAVDNAAAQFGLSQVAGSSEGNRIIDVDRVLALINAPH</sequence>
<dbReference type="AlphaFoldDB" id="A0A1Q2HT52"/>
<keyword evidence="2" id="KW-0472">Membrane</keyword>
<evidence type="ECO:0000256" key="3">
    <source>
        <dbReference type="SAM" id="SignalP"/>
    </source>
</evidence>
<keyword evidence="5" id="KW-1185">Reference proteome</keyword>
<dbReference type="OrthoDB" id="4427929at2"/>
<gene>
    <name evidence="4" type="ORF">CGLAU_00050</name>
</gene>
<feature type="signal peptide" evidence="3">
    <location>
        <begin position="1"/>
        <end position="30"/>
    </location>
</feature>
<organism evidence="4 5">
    <name type="scientific">Corynebacterium glaucum</name>
    <dbReference type="NCBI Taxonomy" id="187491"/>
    <lineage>
        <taxon>Bacteria</taxon>
        <taxon>Bacillati</taxon>
        <taxon>Actinomycetota</taxon>
        <taxon>Actinomycetes</taxon>
        <taxon>Mycobacteriales</taxon>
        <taxon>Corynebacteriaceae</taxon>
        <taxon>Corynebacterium</taxon>
    </lineage>
</organism>